<dbReference type="Pfam" id="PF23562">
    <property type="entry name" value="AMP-binding_C_3"/>
    <property type="match status" value="1"/>
</dbReference>
<organism evidence="4 5">
    <name type="scientific">Viridothelium virens</name>
    <name type="common">Speckled blister lichen</name>
    <name type="synonym">Trypethelium virens</name>
    <dbReference type="NCBI Taxonomy" id="1048519"/>
    <lineage>
        <taxon>Eukaryota</taxon>
        <taxon>Fungi</taxon>
        <taxon>Dikarya</taxon>
        <taxon>Ascomycota</taxon>
        <taxon>Pezizomycotina</taxon>
        <taxon>Dothideomycetes</taxon>
        <taxon>Dothideomycetes incertae sedis</taxon>
        <taxon>Trypetheliales</taxon>
        <taxon>Trypetheliaceae</taxon>
        <taxon>Viridothelium</taxon>
    </lineage>
</organism>
<dbReference type="PANTHER" id="PTHR43439">
    <property type="entry name" value="PHENYLACETATE-COENZYME A LIGASE"/>
    <property type="match status" value="1"/>
</dbReference>
<dbReference type="Pfam" id="PF00501">
    <property type="entry name" value="AMP-binding"/>
    <property type="match status" value="1"/>
</dbReference>
<keyword evidence="5" id="KW-1185">Reference proteome</keyword>
<dbReference type="PROSITE" id="PS00455">
    <property type="entry name" value="AMP_BINDING"/>
    <property type="match status" value="1"/>
</dbReference>
<gene>
    <name evidence="4" type="ORF">EV356DRAFT_447097</name>
</gene>
<proteinExistence type="predicted"/>
<dbReference type="Gene3D" id="3.40.50.12780">
    <property type="entry name" value="N-terminal domain of ligase-like"/>
    <property type="match status" value="1"/>
</dbReference>
<feature type="domain" description="AMP-dependent synthetase/ligase" evidence="3">
    <location>
        <begin position="46"/>
        <end position="342"/>
    </location>
</feature>
<sequence>MAIYPQTFGPGHGARIPISVIDERARLEPSSPWVSVPRNEQDLSQGFEDITFGQFANAVNHAVHWLQQNLPSASEPFEPFAYSGPRDLRYPILATAAGKCNRVMILLSSIITPEAISRILLQKNCTTYVRDESMADFVGQLTDFQTKINPISAPQLVELLKEEQATPVNYEKSWDIGKDDPWLVFHTSGTTGFPKPVTYTHRMMAKPDAAATLDDIWETHINHYASTRCYTPLPALHFVGMLMLTSMSVFVRTVVVLGPVHSPPNPTTIQQILEYGKVNGALLPPALIDTLCLDPSGLSTLRSLDYIHYCGAPLGTVNGNKLAPQVRLAPSIGTTEAGGYLTKLYPTSEYWDYVSFHPAMGATFEKQLDDMHELVLNRSGNSLDMQQIFQVYPHLTQFKTNDLWVQHPTEKGLWKIVGRADDYIYLAHGEGLHASTLEPEIEKHDLVQSALIGGHGQPHPVLLIELVPAGRAQTSTEAQRATLLESFRPHLERINARCHPSVQLSIDLVIFINEQKPFIRTAKGSVARMQSLSLYQDEIAGFFQ</sequence>
<reference evidence="4" key="1">
    <citation type="journal article" date="2020" name="Stud. Mycol.">
        <title>101 Dothideomycetes genomes: a test case for predicting lifestyles and emergence of pathogens.</title>
        <authorList>
            <person name="Haridas S."/>
            <person name="Albert R."/>
            <person name="Binder M."/>
            <person name="Bloem J."/>
            <person name="Labutti K."/>
            <person name="Salamov A."/>
            <person name="Andreopoulos B."/>
            <person name="Baker S."/>
            <person name="Barry K."/>
            <person name="Bills G."/>
            <person name="Bluhm B."/>
            <person name="Cannon C."/>
            <person name="Castanera R."/>
            <person name="Culley D."/>
            <person name="Daum C."/>
            <person name="Ezra D."/>
            <person name="Gonzalez J."/>
            <person name="Henrissat B."/>
            <person name="Kuo A."/>
            <person name="Liang C."/>
            <person name="Lipzen A."/>
            <person name="Lutzoni F."/>
            <person name="Magnuson J."/>
            <person name="Mondo S."/>
            <person name="Nolan M."/>
            <person name="Ohm R."/>
            <person name="Pangilinan J."/>
            <person name="Park H.-J."/>
            <person name="Ramirez L."/>
            <person name="Alfaro M."/>
            <person name="Sun H."/>
            <person name="Tritt A."/>
            <person name="Yoshinaga Y."/>
            <person name="Zwiers L.-H."/>
            <person name="Turgeon B."/>
            <person name="Goodwin S."/>
            <person name="Spatafora J."/>
            <person name="Crous P."/>
            <person name="Grigoriev I."/>
        </authorList>
    </citation>
    <scope>NUCLEOTIDE SEQUENCE</scope>
    <source>
        <strain evidence="4">Tuck. ex Michener</strain>
    </source>
</reference>
<dbReference type="InterPro" id="IPR000873">
    <property type="entry name" value="AMP-dep_synth/lig_dom"/>
</dbReference>
<evidence type="ECO:0000256" key="2">
    <source>
        <dbReference type="ARBA" id="ARBA00022553"/>
    </source>
</evidence>
<protein>
    <submittedName>
        <fullName evidence="4">Putative AMP-binding enzyme</fullName>
    </submittedName>
</protein>
<dbReference type="InterPro" id="IPR042099">
    <property type="entry name" value="ANL_N_sf"/>
</dbReference>
<dbReference type="Proteomes" id="UP000800092">
    <property type="component" value="Unassembled WGS sequence"/>
</dbReference>
<dbReference type="InterPro" id="IPR020845">
    <property type="entry name" value="AMP-binding_CS"/>
</dbReference>
<dbReference type="OrthoDB" id="429813at2759"/>
<dbReference type="PANTHER" id="PTHR43439:SF2">
    <property type="entry name" value="ENZYME, PUTATIVE (JCVI)-RELATED"/>
    <property type="match status" value="1"/>
</dbReference>
<keyword evidence="1" id="KW-0596">Phosphopantetheine</keyword>
<accession>A0A6A6H8I0</accession>
<dbReference type="InterPro" id="IPR051414">
    <property type="entry name" value="Adenylate-forming_Reductase"/>
</dbReference>
<keyword evidence="2" id="KW-0597">Phosphoprotein</keyword>
<evidence type="ECO:0000313" key="4">
    <source>
        <dbReference type="EMBL" id="KAF2234189.1"/>
    </source>
</evidence>
<dbReference type="EMBL" id="ML991800">
    <property type="protein sequence ID" value="KAF2234189.1"/>
    <property type="molecule type" value="Genomic_DNA"/>
</dbReference>
<evidence type="ECO:0000259" key="3">
    <source>
        <dbReference type="Pfam" id="PF00501"/>
    </source>
</evidence>
<evidence type="ECO:0000256" key="1">
    <source>
        <dbReference type="ARBA" id="ARBA00022450"/>
    </source>
</evidence>
<evidence type="ECO:0000313" key="5">
    <source>
        <dbReference type="Proteomes" id="UP000800092"/>
    </source>
</evidence>
<dbReference type="SUPFAM" id="SSF56801">
    <property type="entry name" value="Acetyl-CoA synthetase-like"/>
    <property type="match status" value="1"/>
</dbReference>
<dbReference type="AlphaFoldDB" id="A0A6A6H8I0"/>
<name>A0A6A6H8I0_VIRVR</name>